<dbReference type="CDD" id="cd12158">
    <property type="entry name" value="ErythrP_dh"/>
    <property type="match status" value="1"/>
</dbReference>
<feature type="binding site" evidence="5">
    <location>
        <position position="272"/>
    </location>
    <ligand>
        <name>NAD(+)</name>
        <dbReference type="ChEBI" id="CHEBI:57540"/>
    </ligand>
</feature>
<feature type="binding site" evidence="5">
    <location>
        <position position="148"/>
    </location>
    <ligand>
        <name>NAD(+)</name>
        <dbReference type="ChEBI" id="CHEBI:57540"/>
    </ligand>
</feature>
<dbReference type="RefSeq" id="WP_068811843.1">
    <property type="nucleotide sequence ID" value="NZ_BMIY01000008.1"/>
</dbReference>
<dbReference type="InterPro" id="IPR036291">
    <property type="entry name" value="NAD(P)-bd_dom_sf"/>
</dbReference>
<evidence type="ECO:0000256" key="4">
    <source>
        <dbReference type="ARBA" id="ARBA00023096"/>
    </source>
</evidence>
<reference evidence="8" key="2">
    <citation type="submission" date="2020-09" db="EMBL/GenBank/DDBJ databases">
        <authorList>
            <person name="Sun Q."/>
            <person name="Zhou Y."/>
        </authorList>
    </citation>
    <scope>NUCLEOTIDE SEQUENCE</scope>
    <source>
        <strain evidence="8">CGMCC 1.15425</strain>
    </source>
</reference>
<feature type="active site" evidence="5">
    <location>
        <position position="208"/>
    </location>
</feature>
<dbReference type="EC" id="1.1.1.290" evidence="5"/>
<dbReference type="Gene3D" id="3.40.50.720">
    <property type="entry name" value="NAD(P)-binding Rossmann-like Domain"/>
    <property type="match status" value="2"/>
</dbReference>
<evidence type="ECO:0000313" key="9">
    <source>
        <dbReference type="Proteomes" id="UP000627715"/>
    </source>
</evidence>
<dbReference type="EMBL" id="BMIY01000008">
    <property type="protein sequence ID" value="GFZ76641.1"/>
    <property type="molecule type" value="Genomic_DNA"/>
</dbReference>
<keyword evidence="1 5" id="KW-0963">Cytoplasm</keyword>
<dbReference type="GO" id="GO:0030267">
    <property type="term" value="F:glyoxylate reductase (NADPH) activity"/>
    <property type="evidence" value="ECO:0007669"/>
    <property type="project" value="TreeGrafter"/>
</dbReference>
<comment type="caution">
    <text evidence="5">Lacks conserved residue(s) required for the propagation of feature annotation.</text>
</comment>
<feature type="domain" description="D-isomer specific 2-hydroxyacid dehydrogenase NAD-binding" evidence="7">
    <location>
        <begin position="112"/>
        <end position="223"/>
    </location>
</feature>
<sequence length="401" mass="43332">MTLRILADQNILALDAWQDPDVELVFCDGRTLSAGDVKHADALLVRSITRVNASLLAGSNVRFVGTATSGTDHIDLDYLQQQGIHFTSAAGANAEAVADYVMCCLAELVIESGFSLAGKTVAVVGVGHVGSALLSRLRSTQAECLACDPFQQLCSETPYVSFLEALKADVICLHTPLTQTGDYPTWHMLNADNLMRLPKGVVVINAGRGEAIDNNALVTHLKGMSVKTKINQDSSENFRHSQRFILDVWEGEPSPDPELLDLAYLATPHIAGYSVEAKYAASQRVVSSLCEHFGLALPDFKVPDSAPVYGVGDADDKQGVTDIGCVSDNDVSEFCASTDRQAAANAEQQQARQLLKTFSPRRVDTAFRQAYLAADNKSSGAECFDNIRRSLTARRENPHSQ</sequence>
<comment type="similarity">
    <text evidence="5">Belongs to the D-isomer specific 2-hydroxyacid dehydrogenase family. PdxB subfamily.</text>
</comment>
<comment type="subunit">
    <text evidence="5">Homodimer.</text>
</comment>
<comment type="pathway">
    <text evidence="5">Cofactor biosynthesis; pyridoxine 5'-phosphate biosynthesis; pyridoxine 5'-phosphate from D-erythrose 4-phosphate: step 2/5.</text>
</comment>
<keyword evidence="2 5" id="KW-0560">Oxidoreductase</keyword>
<proteinExistence type="inferred from homology"/>
<dbReference type="GO" id="GO:0005829">
    <property type="term" value="C:cytosol"/>
    <property type="evidence" value="ECO:0007669"/>
    <property type="project" value="TreeGrafter"/>
</dbReference>
<feature type="binding site" evidence="5">
    <location>
        <position position="247"/>
    </location>
    <ligand>
        <name>NAD(+)</name>
        <dbReference type="ChEBI" id="CHEBI:57540"/>
    </ligand>
</feature>
<dbReference type="GO" id="GO:0051287">
    <property type="term" value="F:NAD binding"/>
    <property type="evidence" value="ECO:0007669"/>
    <property type="project" value="InterPro"/>
</dbReference>
<feature type="active site" description="Proton donor" evidence="5">
    <location>
        <position position="269"/>
    </location>
</feature>
<evidence type="ECO:0000256" key="2">
    <source>
        <dbReference type="ARBA" id="ARBA00023002"/>
    </source>
</evidence>
<dbReference type="InterPro" id="IPR006139">
    <property type="entry name" value="D-isomer_2_OHA_DH_cat_dom"/>
</dbReference>
<dbReference type="SUPFAM" id="SSF52283">
    <property type="entry name" value="Formate/glycerate dehydrogenase catalytic domain-like"/>
    <property type="match status" value="1"/>
</dbReference>
<dbReference type="PANTHER" id="PTHR10996">
    <property type="entry name" value="2-HYDROXYACID DEHYDROGENASE-RELATED"/>
    <property type="match status" value="1"/>
</dbReference>
<keyword evidence="3 5" id="KW-0520">NAD</keyword>
<feature type="binding site" evidence="5">
    <location>
        <position position="47"/>
    </location>
    <ligand>
        <name>substrate</name>
    </ligand>
</feature>
<evidence type="ECO:0000256" key="3">
    <source>
        <dbReference type="ARBA" id="ARBA00023027"/>
    </source>
</evidence>
<comment type="caution">
    <text evidence="8">The sequence shown here is derived from an EMBL/GenBank/DDBJ whole genome shotgun (WGS) entry which is preliminary data.</text>
</comment>
<organism evidence="8 9">
    <name type="scientific">Pseudohongiella nitratireducens</name>
    <dbReference type="NCBI Taxonomy" id="1768907"/>
    <lineage>
        <taxon>Bacteria</taxon>
        <taxon>Pseudomonadati</taxon>
        <taxon>Pseudomonadota</taxon>
        <taxon>Gammaproteobacteria</taxon>
        <taxon>Pseudomonadales</taxon>
        <taxon>Pseudohongiellaceae</taxon>
        <taxon>Pseudohongiella</taxon>
    </lineage>
</organism>
<dbReference type="Pfam" id="PF02826">
    <property type="entry name" value="2-Hacid_dh_C"/>
    <property type="match status" value="1"/>
</dbReference>
<evidence type="ECO:0000256" key="1">
    <source>
        <dbReference type="ARBA" id="ARBA00022490"/>
    </source>
</evidence>
<comment type="subcellular location">
    <subcellularLocation>
        <location evidence="5">Cytoplasm</location>
    </subcellularLocation>
</comment>
<evidence type="ECO:0000259" key="7">
    <source>
        <dbReference type="Pfam" id="PF02826"/>
    </source>
</evidence>
<dbReference type="GO" id="GO:0033711">
    <property type="term" value="F:4-phosphoerythronate dehydrogenase activity"/>
    <property type="evidence" value="ECO:0007669"/>
    <property type="project" value="UniProtKB-EC"/>
</dbReference>
<comment type="catalytic activity">
    <reaction evidence="5">
        <text>4-phospho-D-erythronate + NAD(+) = (R)-3-hydroxy-2-oxo-4-phosphooxybutanoate + NADH + H(+)</text>
        <dbReference type="Rhea" id="RHEA:18829"/>
        <dbReference type="ChEBI" id="CHEBI:15378"/>
        <dbReference type="ChEBI" id="CHEBI:57540"/>
        <dbReference type="ChEBI" id="CHEBI:57945"/>
        <dbReference type="ChEBI" id="CHEBI:58538"/>
        <dbReference type="ChEBI" id="CHEBI:58766"/>
        <dbReference type="EC" id="1.1.1.290"/>
    </reaction>
</comment>
<reference evidence="8" key="1">
    <citation type="journal article" date="2014" name="Int. J. Syst. Evol. Microbiol.">
        <title>Complete genome sequence of Corynebacterium casei LMG S-19264T (=DSM 44701T), isolated from a smear-ripened cheese.</title>
        <authorList>
            <consortium name="US DOE Joint Genome Institute (JGI-PGF)"/>
            <person name="Walter F."/>
            <person name="Albersmeier A."/>
            <person name="Kalinowski J."/>
            <person name="Ruckert C."/>
        </authorList>
    </citation>
    <scope>NUCLEOTIDE SEQUENCE</scope>
    <source>
        <strain evidence="8">CGMCC 1.15425</strain>
    </source>
</reference>
<feature type="active site" evidence="5">
    <location>
        <position position="252"/>
    </location>
</feature>
<protein>
    <recommendedName>
        <fullName evidence="5">Erythronate-4-phosphate dehydrogenase</fullName>
        <ecNumber evidence="5">1.1.1.290</ecNumber>
    </recommendedName>
</protein>
<feature type="binding site" evidence="5">
    <location>
        <position position="175"/>
    </location>
    <ligand>
        <name>NAD(+)</name>
        <dbReference type="ChEBI" id="CHEBI:57540"/>
    </ligand>
</feature>
<dbReference type="GO" id="GO:0008615">
    <property type="term" value="P:pyridoxine biosynthetic process"/>
    <property type="evidence" value="ECO:0007669"/>
    <property type="project" value="UniProtKB-UniRule"/>
</dbReference>
<feature type="binding site" evidence="5">
    <location>
        <position position="273"/>
    </location>
    <ligand>
        <name>substrate</name>
    </ligand>
</feature>
<dbReference type="InterPro" id="IPR006140">
    <property type="entry name" value="D-isomer_DH_NAD-bd"/>
</dbReference>
<feature type="binding site" evidence="5">
    <location>
        <position position="68"/>
    </location>
    <ligand>
        <name>substrate</name>
    </ligand>
</feature>
<dbReference type="AlphaFoldDB" id="A0A916QLR3"/>
<dbReference type="Proteomes" id="UP000627715">
    <property type="component" value="Unassembled WGS sequence"/>
</dbReference>
<dbReference type="InterPro" id="IPR050223">
    <property type="entry name" value="D-isomer_2-hydroxyacid_DH"/>
</dbReference>
<dbReference type="SUPFAM" id="SSF51735">
    <property type="entry name" value="NAD(P)-binding Rossmann-fold domains"/>
    <property type="match status" value="1"/>
</dbReference>
<dbReference type="InterPro" id="IPR020921">
    <property type="entry name" value="Erythronate-4-P_DHase"/>
</dbReference>
<comment type="function">
    <text evidence="5">Catalyzes the oxidation of erythronate-4-phosphate to 3-hydroxy-2-oxo-4-phosphonooxybutanoate.</text>
</comment>
<feature type="domain" description="D-isomer specific 2-hydroxyacid dehydrogenase catalytic" evidence="6">
    <location>
        <begin position="19"/>
        <end position="293"/>
    </location>
</feature>
<evidence type="ECO:0000313" key="8">
    <source>
        <dbReference type="EMBL" id="GFZ76641.1"/>
    </source>
</evidence>
<keyword evidence="9" id="KW-1185">Reference proteome</keyword>
<accession>A0A916QLR3</accession>
<keyword evidence="4 5" id="KW-0664">Pyridoxine biosynthesis</keyword>
<dbReference type="Pfam" id="PF00389">
    <property type="entry name" value="2-Hacid_dh"/>
    <property type="match status" value="1"/>
</dbReference>
<dbReference type="HAMAP" id="MF_01825">
    <property type="entry name" value="PdxB"/>
    <property type="match status" value="1"/>
</dbReference>
<dbReference type="GO" id="GO:0016618">
    <property type="term" value="F:hydroxypyruvate reductase [NAD(P)H] activity"/>
    <property type="evidence" value="ECO:0007669"/>
    <property type="project" value="TreeGrafter"/>
</dbReference>
<name>A0A916QLR3_9GAMM</name>
<dbReference type="OrthoDB" id="9770208at2"/>
<gene>
    <name evidence="5" type="primary">pdxB</name>
    <name evidence="8" type="ORF">GCM10011403_19460</name>
</gene>
<dbReference type="PANTHER" id="PTHR10996:SF178">
    <property type="entry name" value="2-HYDROXYACID DEHYDROGENASE YGL185C-RELATED"/>
    <property type="match status" value="1"/>
</dbReference>
<evidence type="ECO:0000256" key="5">
    <source>
        <dbReference type="HAMAP-Rule" id="MF_01825"/>
    </source>
</evidence>
<evidence type="ECO:0000259" key="6">
    <source>
        <dbReference type="Pfam" id="PF00389"/>
    </source>
</evidence>